<dbReference type="InterPro" id="IPR001611">
    <property type="entry name" value="Leu-rich_rpt"/>
</dbReference>
<keyword evidence="1" id="KW-0433">Leucine-rich repeat</keyword>
<dbReference type="Proteomes" id="UP001188597">
    <property type="component" value="Unassembled WGS sequence"/>
</dbReference>
<evidence type="ECO:0000256" key="1">
    <source>
        <dbReference type="ARBA" id="ARBA00022614"/>
    </source>
</evidence>
<keyword evidence="2" id="KW-0677">Repeat</keyword>
<dbReference type="EMBL" id="JAVXUP010001134">
    <property type="protein sequence ID" value="KAK3015583.1"/>
    <property type="molecule type" value="Genomic_DNA"/>
</dbReference>
<dbReference type="FunFam" id="3.80.10.10:FF:000383">
    <property type="entry name" value="Leucine-rich repeat receptor protein kinase EMS1"/>
    <property type="match status" value="1"/>
</dbReference>
<accession>A0AA89AV72</accession>
<sequence>MKLYEENAIAGSLPKDLCYSIPGLERLNLLHDQFNGEIPESLSHCKSLLVIDLSYNYFTGNIPRDIGNLSLLQEFYLSRNNLEGELPKTVFNISSLVRFGINSNEIAGSLPADLCYLLPMLEGIGIGVNRFVDMMTASINVGKTSASEFIPVPSPPTWSPKVNCMNSNGPSTTTEAPLSEAFKHKLELATNSTFSVRAFLETIEGSADSLLRLVDEAVEEGEEGEL</sequence>
<name>A0AA89AV72_9ASTE</name>
<dbReference type="AlphaFoldDB" id="A0AA89AV72"/>
<dbReference type="Pfam" id="PF00560">
    <property type="entry name" value="LRR_1"/>
    <property type="match status" value="2"/>
</dbReference>
<keyword evidence="4" id="KW-1185">Reference proteome</keyword>
<evidence type="ECO:0000313" key="4">
    <source>
        <dbReference type="Proteomes" id="UP001188597"/>
    </source>
</evidence>
<dbReference type="PANTHER" id="PTHR48054">
    <property type="entry name" value="RECEPTOR KINASE-LIKE PROTEIN XA21"/>
    <property type="match status" value="1"/>
</dbReference>
<evidence type="ECO:0000313" key="3">
    <source>
        <dbReference type="EMBL" id="KAK3015583.1"/>
    </source>
</evidence>
<dbReference type="Gene3D" id="3.80.10.10">
    <property type="entry name" value="Ribonuclease Inhibitor"/>
    <property type="match status" value="1"/>
</dbReference>
<reference evidence="3" key="1">
    <citation type="submission" date="2022-12" db="EMBL/GenBank/DDBJ databases">
        <title>Draft genome assemblies for two species of Escallonia (Escalloniales).</title>
        <authorList>
            <person name="Chanderbali A."/>
            <person name="Dervinis C."/>
            <person name="Anghel I."/>
            <person name="Soltis D."/>
            <person name="Soltis P."/>
            <person name="Zapata F."/>
        </authorList>
    </citation>
    <scope>NUCLEOTIDE SEQUENCE</scope>
    <source>
        <strain evidence="3">UCBG64.0493</strain>
        <tissue evidence="3">Leaf</tissue>
    </source>
</reference>
<proteinExistence type="predicted"/>
<dbReference type="InterPro" id="IPR032675">
    <property type="entry name" value="LRR_dom_sf"/>
</dbReference>
<dbReference type="PANTHER" id="PTHR48054:SF82">
    <property type="entry name" value="LRR RECEPTOR-LIKE SERINE_THREONINE-PROTEIN KINASE FLS2"/>
    <property type="match status" value="1"/>
</dbReference>
<dbReference type="InterPro" id="IPR052592">
    <property type="entry name" value="LRR-RLK"/>
</dbReference>
<protein>
    <submittedName>
        <fullName evidence="3">Uncharacterized protein</fullName>
    </submittedName>
</protein>
<evidence type="ECO:0000256" key="2">
    <source>
        <dbReference type="ARBA" id="ARBA00022737"/>
    </source>
</evidence>
<comment type="caution">
    <text evidence="3">The sequence shown here is derived from an EMBL/GenBank/DDBJ whole genome shotgun (WGS) entry which is preliminary data.</text>
</comment>
<dbReference type="SUPFAM" id="SSF52058">
    <property type="entry name" value="L domain-like"/>
    <property type="match status" value="1"/>
</dbReference>
<organism evidence="3 4">
    <name type="scientific">Escallonia herrerae</name>
    <dbReference type="NCBI Taxonomy" id="1293975"/>
    <lineage>
        <taxon>Eukaryota</taxon>
        <taxon>Viridiplantae</taxon>
        <taxon>Streptophyta</taxon>
        <taxon>Embryophyta</taxon>
        <taxon>Tracheophyta</taxon>
        <taxon>Spermatophyta</taxon>
        <taxon>Magnoliopsida</taxon>
        <taxon>eudicotyledons</taxon>
        <taxon>Gunneridae</taxon>
        <taxon>Pentapetalae</taxon>
        <taxon>asterids</taxon>
        <taxon>campanulids</taxon>
        <taxon>Escalloniales</taxon>
        <taxon>Escalloniaceae</taxon>
        <taxon>Escallonia</taxon>
    </lineage>
</organism>
<gene>
    <name evidence="3" type="ORF">RJ639_006613</name>
</gene>